<accession>A0A453CUA0</accession>
<reference evidence="1" key="3">
    <citation type="journal article" date="2017" name="Nature">
        <title>Genome sequence of the progenitor of the wheat D genome Aegilops tauschii.</title>
        <authorList>
            <person name="Luo M.C."/>
            <person name="Gu Y.Q."/>
            <person name="Puiu D."/>
            <person name="Wang H."/>
            <person name="Twardziok S.O."/>
            <person name="Deal K.R."/>
            <person name="Huo N."/>
            <person name="Zhu T."/>
            <person name="Wang L."/>
            <person name="Wang Y."/>
            <person name="McGuire P.E."/>
            <person name="Liu S."/>
            <person name="Long H."/>
            <person name="Ramasamy R.K."/>
            <person name="Rodriguez J.C."/>
            <person name="Van S.L."/>
            <person name="Yuan L."/>
            <person name="Wang Z."/>
            <person name="Xia Z."/>
            <person name="Xiao L."/>
            <person name="Anderson O.D."/>
            <person name="Ouyang S."/>
            <person name="Liang Y."/>
            <person name="Zimin A.V."/>
            <person name="Pertea G."/>
            <person name="Qi P."/>
            <person name="Bennetzen J.L."/>
            <person name="Dai X."/>
            <person name="Dawson M.W."/>
            <person name="Muller H.G."/>
            <person name="Kugler K."/>
            <person name="Rivarola-Duarte L."/>
            <person name="Spannagl M."/>
            <person name="Mayer K.F.X."/>
            <person name="Lu F.H."/>
            <person name="Bevan M.W."/>
            <person name="Leroy P."/>
            <person name="Li P."/>
            <person name="You F.M."/>
            <person name="Sun Q."/>
            <person name="Liu Z."/>
            <person name="Lyons E."/>
            <person name="Wicker T."/>
            <person name="Salzberg S.L."/>
            <person name="Devos K.M."/>
            <person name="Dvorak J."/>
        </authorList>
    </citation>
    <scope>NUCLEOTIDE SEQUENCE [LARGE SCALE GENOMIC DNA]</scope>
    <source>
        <strain evidence="1">cv. AL8/78</strain>
    </source>
</reference>
<protein>
    <submittedName>
        <fullName evidence="1">Uncharacterized protein</fullName>
    </submittedName>
</protein>
<reference evidence="2" key="1">
    <citation type="journal article" date="2014" name="Science">
        <title>Ancient hybridizations among the ancestral genomes of bread wheat.</title>
        <authorList>
            <consortium name="International Wheat Genome Sequencing Consortium,"/>
            <person name="Marcussen T."/>
            <person name="Sandve S.R."/>
            <person name="Heier L."/>
            <person name="Spannagl M."/>
            <person name="Pfeifer M."/>
            <person name="Jakobsen K.S."/>
            <person name="Wulff B.B."/>
            <person name="Steuernagel B."/>
            <person name="Mayer K.F."/>
            <person name="Olsen O.A."/>
        </authorList>
    </citation>
    <scope>NUCLEOTIDE SEQUENCE [LARGE SCALE GENOMIC DNA]</scope>
    <source>
        <strain evidence="2">cv. AL8/78</strain>
    </source>
</reference>
<reference evidence="2" key="2">
    <citation type="journal article" date="2017" name="Nat. Plants">
        <title>The Aegilops tauschii genome reveals multiple impacts of transposons.</title>
        <authorList>
            <person name="Zhao G."/>
            <person name="Zou C."/>
            <person name="Li K."/>
            <person name="Wang K."/>
            <person name="Li T."/>
            <person name="Gao L."/>
            <person name="Zhang X."/>
            <person name="Wang H."/>
            <person name="Yang Z."/>
            <person name="Liu X."/>
            <person name="Jiang W."/>
            <person name="Mao L."/>
            <person name="Kong X."/>
            <person name="Jiao Y."/>
            <person name="Jia J."/>
        </authorList>
    </citation>
    <scope>NUCLEOTIDE SEQUENCE [LARGE SCALE GENOMIC DNA]</scope>
    <source>
        <strain evidence="2">cv. AL8/78</strain>
    </source>
</reference>
<dbReference type="Gramene" id="AET2Gv20961000.27">
    <property type="protein sequence ID" value="AET2Gv20961000.27"/>
    <property type="gene ID" value="AET2Gv20961000"/>
</dbReference>
<evidence type="ECO:0000313" key="2">
    <source>
        <dbReference type="Proteomes" id="UP000015105"/>
    </source>
</evidence>
<sequence length="78" mass="8467">PDDLLREAKNTAKFFKHVGSGYLGIGAHDGPGTAYRMLSEDEVEGEGDQKAEIREMVLPTAKVGPTNIYLSLGQYKIA</sequence>
<evidence type="ECO:0000313" key="1">
    <source>
        <dbReference type="EnsemblPlants" id="AET2Gv20961000.27"/>
    </source>
</evidence>
<name>A0A453CUA0_AEGTS</name>
<reference evidence="1" key="5">
    <citation type="journal article" date="2021" name="G3 (Bethesda)">
        <title>Aegilops tauschii genome assembly Aet v5.0 features greater sequence contiguity and improved annotation.</title>
        <authorList>
            <person name="Wang L."/>
            <person name="Zhu T."/>
            <person name="Rodriguez J.C."/>
            <person name="Deal K.R."/>
            <person name="Dubcovsky J."/>
            <person name="McGuire P.E."/>
            <person name="Lux T."/>
            <person name="Spannagl M."/>
            <person name="Mayer K.F.X."/>
            <person name="Baldrich P."/>
            <person name="Meyers B.C."/>
            <person name="Huo N."/>
            <person name="Gu Y.Q."/>
            <person name="Zhou H."/>
            <person name="Devos K.M."/>
            <person name="Bennetzen J.L."/>
            <person name="Unver T."/>
            <person name="Budak H."/>
            <person name="Gulick P.J."/>
            <person name="Galiba G."/>
            <person name="Kalapos B."/>
            <person name="Nelson D.R."/>
            <person name="Li P."/>
            <person name="You F.M."/>
            <person name="Luo M.C."/>
            <person name="Dvorak J."/>
        </authorList>
    </citation>
    <scope>NUCLEOTIDE SEQUENCE [LARGE SCALE GENOMIC DNA]</scope>
    <source>
        <strain evidence="1">cv. AL8/78</strain>
    </source>
</reference>
<dbReference type="EnsemblPlants" id="AET2Gv20961000.27">
    <property type="protein sequence ID" value="AET2Gv20961000.27"/>
    <property type="gene ID" value="AET2Gv20961000"/>
</dbReference>
<keyword evidence="2" id="KW-1185">Reference proteome</keyword>
<dbReference type="Proteomes" id="UP000015105">
    <property type="component" value="Chromosome 2D"/>
</dbReference>
<reference evidence="1" key="4">
    <citation type="submission" date="2019-03" db="UniProtKB">
        <authorList>
            <consortium name="EnsemblPlants"/>
        </authorList>
    </citation>
    <scope>IDENTIFICATION</scope>
</reference>
<organism evidence="1 2">
    <name type="scientific">Aegilops tauschii subsp. strangulata</name>
    <name type="common">Goatgrass</name>
    <dbReference type="NCBI Taxonomy" id="200361"/>
    <lineage>
        <taxon>Eukaryota</taxon>
        <taxon>Viridiplantae</taxon>
        <taxon>Streptophyta</taxon>
        <taxon>Embryophyta</taxon>
        <taxon>Tracheophyta</taxon>
        <taxon>Spermatophyta</taxon>
        <taxon>Magnoliopsida</taxon>
        <taxon>Liliopsida</taxon>
        <taxon>Poales</taxon>
        <taxon>Poaceae</taxon>
        <taxon>BOP clade</taxon>
        <taxon>Pooideae</taxon>
        <taxon>Triticodae</taxon>
        <taxon>Triticeae</taxon>
        <taxon>Triticinae</taxon>
        <taxon>Aegilops</taxon>
    </lineage>
</organism>
<dbReference type="AlphaFoldDB" id="A0A453CUA0"/>
<proteinExistence type="predicted"/>